<organism evidence="2 3">
    <name type="scientific">Vigna angularis var. angularis</name>
    <dbReference type="NCBI Taxonomy" id="157739"/>
    <lineage>
        <taxon>Eukaryota</taxon>
        <taxon>Viridiplantae</taxon>
        <taxon>Streptophyta</taxon>
        <taxon>Embryophyta</taxon>
        <taxon>Tracheophyta</taxon>
        <taxon>Spermatophyta</taxon>
        <taxon>Magnoliopsida</taxon>
        <taxon>eudicotyledons</taxon>
        <taxon>Gunneridae</taxon>
        <taxon>Pentapetalae</taxon>
        <taxon>rosids</taxon>
        <taxon>fabids</taxon>
        <taxon>Fabales</taxon>
        <taxon>Fabaceae</taxon>
        <taxon>Papilionoideae</taxon>
        <taxon>50 kb inversion clade</taxon>
        <taxon>NPAAA clade</taxon>
        <taxon>indigoferoid/millettioid clade</taxon>
        <taxon>Phaseoleae</taxon>
        <taxon>Vigna</taxon>
    </lineage>
</organism>
<reference evidence="2 3" key="1">
    <citation type="journal article" date="2015" name="Sci. Rep.">
        <title>The power of single molecule real-time sequencing technology in the de novo assembly of a eukaryotic genome.</title>
        <authorList>
            <person name="Sakai H."/>
            <person name="Naito K."/>
            <person name="Ogiso-Tanaka E."/>
            <person name="Takahashi Y."/>
            <person name="Iseki K."/>
            <person name="Muto C."/>
            <person name="Satou K."/>
            <person name="Teruya K."/>
            <person name="Shiroma A."/>
            <person name="Shimoji M."/>
            <person name="Hirano T."/>
            <person name="Itoh T."/>
            <person name="Kaga A."/>
            <person name="Tomooka N."/>
        </authorList>
    </citation>
    <scope>NUCLEOTIDE SEQUENCE [LARGE SCALE GENOMIC DNA]</scope>
    <source>
        <strain evidence="3">cv. Shumari</strain>
    </source>
</reference>
<keyword evidence="3" id="KW-1185">Reference proteome</keyword>
<evidence type="ECO:0000256" key="1">
    <source>
        <dbReference type="SAM" id="Phobius"/>
    </source>
</evidence>
<keyword evidence="1" id="KW-1133">Transmembrane helix</keyword>
<dbReference type="Proteomes" id="UP000291084">
    <property type="component" value="Chromosome 1"/>
</dbReference>
<dbReference type="AlphaFoldDB" id="A0A0S3R0V1"/>
<dbReference type="EMBL" id="AP015034">
    <property type="protein sequence ID" value="BAT74222.1"/>
    <property type="molecule type" value="Genomic_DNA"/>
</dbReference>
<keyword evidence="1" id="KW-0812">Transmembrane</keyword>
<keyword evidence="1" id="KW-0472">Membrane</keyword>
<gene>
    <name evidence="2" type="primary">Vigan.01G184300</name>
    <name evidence="2" type="ORF">VIGAN_01184300</name>
</gene>
<proteinExistence type="predicted"/>
<protein>
    <submittedName>
        <fullName evidence="2">Uncharacterized protein</fullName>
    </submittedName>
</protein>
<accession>A0A0S3R0V1</accession>
<evidence type="ECO:0000313" key="3">
    <source>
        <dbReference type="Proteomes" id="UP000291084"/>
    </source>
</evidence>
<evidence type="ECO:0000313" key="2">
    <source>
        <dbReference type="EMBL" id="BAT74222.1"/>
    </source>
</evidence>
<name>A0A0S3R0V1_PHAAN</name>
<sequence>MNDDGAFMVGSVVLCWSWWFWSPFFVLLPSKGKGLFAAVNEVQHSRFCLWSLPPMVAYCEAYRQCPRPNLG</sequence>
<feature type="transmembrane region" description="Helical" evidence="1">
    <location>
        <begin position="6"/>
        <end position="28"/>
    </location>
</feature>